<evidence type="ECO:0000256" key="2">
    <source>
        <dbReference type="ARBA" id="ARBA00011475"/>
    </source>
</evidence>
<feature type="binding site" evidence="9">
    <location>
        <position position="181"/>
    </location>
    <ligand>
        <name>substrate</name>
    </ligand>
</feature>
<dbReference type="RefSeq" id="WP_011587893.1">
    <property type="nucleotide sequence ID" value="NC_008260.1"/>
</dbReference>
<dbReference type="HAMAP" id="MF_01106">
    <property type="entry name" value="ArgJ"/>
    <property type="match status" value="1"/>
</dbReference>
<organism evidence="10 11">
    <name type="scientific">Alcanivorax borkumensis (strain ATCC 700651 / DSM 11573 / NCIMB 13689 / SK2)</name>
    <dbReference type="NCBI Taxonomy" id="393595"/>
    <lineage>
        <taxon>Bacteria</taxon>
        <taxon>Pseudomonadati</taxon>
        <taxon>Pseudomonadota</taxon>
        <taxon>Gammaproteobacteria</taxon>
        <taxon>Oceanospirillales</taxon>
        <taxon>Alcanivoracaceae</taxon>
        <taxon>Alcanivorax</taxon>
    </lineage>
</organism>
<comment type="pathway">
    <text evidence="9">Amino-acid biosynthesis; L-arginine biosynthesis; L-ornithine and N-acetyl-L-glutamate from L-glutamate and N(2)-acetyl-L-ornithine (cyclic): step 1/1.</text>
</comment>
<dbReference type="NCBIfam" id="TIGR00120">
    <property type="entry name" value="ArgJ"/>
    <property type="match status" value="1"/>
</dbReference>
<keyword evidence="3 9" id="KW-0055">Arginine biosynthesis</keyword>
<feature type="chain" id="PRO_5023402434" description="Arginine biosynthesis bifunctional protein ArgJ alpha chain" evidence="9">
    <location>
        <begin position="1"/>
        <end position="191"/>
    </location>
</feature>
<evidence type="ECO:0000256" key="9">
    <source>
        <dbReference type="HAMAP-Rule" id="MF_01106"/>
    </source>
</evidence>
<dbReference type="eggNOG" id="COG1364">
    <property type="taxonomic scope" value="Bacteria"/>
</dbReference>
<keyword evidence="6 9" id="KW-0068">Autocatalytic cleavage</keyword>
<comment type="similarity">
    <text evidence="1 9">Belongs to the ArgJ family.</text>
</comment>
<dbReference type="UniPathway" id="UPA00068">
    <property type="reaction ID" value="UER00106"/>
</dbReference>
<feature type="active site" description="Nucleophile" evidence="9">
    <location>
        <position position="192"/>
    </location>
</feature>
<dbReference type="Proteomes" id="UP000008871">
    <property type="component" value="Chromosome"/>
</dbReference>
<dbReference type="Pfam" id="PF01960">
    <property type="entry name" value="ArgJ"/>
    <property type="match status" value="1"/>
</dbReference>
<dbReference type="GO" id="GO:0004042">
    <property type="term" value="F:L-glutamate N-acetyltransferase activity"/>
    <property type="evidence" value="ECO:0007669"/>
    <property type="project" value="UniProtKB-UniRule"/>
</dbReference>
<dbReference type="CDD" id="cd02152">
    <property type="entry name" value="OAT"/>
    <property type="match status" value="1"/>
</dbReference>
<dbReference type="EC" id="2.3.1.35" evidence="9"/>
<dbReference type="EC" id="2.3.1.1" evidence="9"/>
<keyword evidence="11" id="KW-1185">Reference proteome</keyword>
<keyword evidence="9" id="KW-0963">Cytoplasm</keyword>
<evidence type="ECO:0000256" key="1">
    <source>
        <dbReference type="ARBA" id="ARBA00006774"/>
    </source>
</evidence>
<comment type="subunit">
    <text evidence="2 9">Heterotetramer of two alpha and two beta chains.</text>
</comment>
<evidence type="ECO:0000256" key="3">
    <source>
        <dbReference type="ARBA" id="ARBA00022571"/>
    </source>
</evidence>
<proteinExistence type="inferred from homology"/>
<evidence type="ECO:0000313" key="10">
    <source>
        <dbReference type="EMBL" id="CAL16056.1"/>
    </source>
</evidence>
<evidence type="ECO:0000256" key="8">
    <source>
        <dbReference type="ARBA" id="ARBA00049439"/>
    </source>
</evidence>
<feature type="binding site" evidence="9">
    <location>
        <position position="192"/>
    </location>
    <ligand>
        <name>substrate</name>
    </ligand>
</feature>
<keyword evidence="4 9" id="KW-0028">Amino-acid biosynthesis</keyword>
<evidence type="ECO:0000256" key="4">
    <source>
        <dbReference type="ARBA" id="ARBA00022605"/>
    </source>
</evidence>
<sequence length="407" mass="43476">MDSRKRVMTQSEWLPVPGVRLAAVEAGIKKANRKDLVLLELAEGSRVSGVFTLNRFCAAPVQVAKARLATTTPRYLMINTGYANAGTGKKGLENCLASCELLAKAAGCQADEILPYSTGVIGEQFPLTAFASGLPKALAALDPHHWGRASEGIMTTDTYPKLTSRRVEMNGVPVTVTGMSKGSGMIKPNMATMLGFIATDAPIAKPLLDQWVKALADKSFNRVTVDGDTSTNDACMLISTAQAEMDQITALDDHSQLLYQTLEEVFTELAQALVRDGEGATKFVEITVAGAASESDARVVAETIAHSPLVKTALFASDPNWGRILAAIGRAPIATLDVDKVNVWLGDLPLVEKGGVADSYQEAQGAAVMAKPEITIRVDLASGNAQCTVWTCDFSYDYVKINAEYRT</sequence>
<dbReference type="FunFam" id="3.10.20.340:FF:000001">
    <property type="entry name" value="Arginine biosynthesis bifunctional protein ArgJ, chloroplastic"/>
    <property type="match status" value="1"/>
</dbReference>
<feature type="site" description="Involved in the stabilization of negative charge on the oxyanion by the formation of the oxyanion hole" evidence="9">
    <location>
        <position position="118"/>
    </location>
</feature>
<feature type="site" description="Cleavage; by autolysis" evidence="9">
    <location>
        <begin position="191"/>
        <end position="192"/>
    </location>
</feature>
<dbReference type="Gene3D" id="3.60.70.12">
    <property type="entry name" value="L-amino peptidase D-ALA esterase/amidase"/>
    <property type="match status" value="1"/>
</dbReference>
<keyword evidence="9" id="KW-0511">Multifunctional enzyme</keyword>
<comment type="catalytic activity">
    <reaction evidence="9">
        <text>L-glutamate + acetyl-CoA = N-acetyl-L-glutamate + CoA + H(+)</text>
        <dbReference type="Rhea" id="RHEA:24292"/>
        <dbReference type="ChEBI" id="CHEBI:15378"/>
        <dbReference type="ChEBI" id="CHEBI:29985"/>
        <dbReference type="ChEBI" id="CHEBI:44337"/>
        <dbReference type="ChEBI" id="CHEBI:57287"/>
        <dbReference type="ChEBI" id="CHEBI:57288"/>
        <dbReference type="EC" id="2.3.1.1"/>
    </reaction>
</comment>
<dbReference type="PANTHER" id="PTHR23100">
    <property type="entry name" value="ARGININE BIOSYNTHESIS BIFUNCTIONAL PROTEIN ARGJ"/>
    <property type="match status" value="1"/>
</dbReference>
<dbReference type="MEROPS" id="T05.001"/>
<dbReference type="GO" id="GO:0005737">
    <property type="term" value="C:cytoplasm"/>
    <property type="evidence" value="ECO:0007669"/>
    <property type="project" value="UniProtKB-SubCell"/>
</dbReference>
<feature type="site" description="Involved in the stabilization of negative charge on the oxyanion by the formation of the oxyanion hole" evidence="9">
    <location>
        <position position="119"/>
    </location>
</feature>
<dbReference type="OrthoDB" id="9804242at2"/>
<dbReference type="GO" id="GO:0006592">
    <property type="term" value="P:ornithine biosynthetic process"/>
    <property type="evidence" value="ECO:0007669"/>
    <property type="project" value="TreeGrafter"/>
</dbReference>
<comment type="catalytic activity">
    <reaction evidence="8 9">
        <text>N(2)-acetyl-L-ornithine + L-glutamate = N-acetyl-L-glutamate + L-ornithine</text>
        <dbReference type="Rhea" id="RHEA:15349"/>
        <dbReference type="ChEBI" id="CHEBI:29985"/>
        <dbReference type="ChEBI" id="CHEBI:44337"/>
        <dbReference type="ChEBI" id="CHEBI:46911"/>
        <dbReference type="ChEBI" id="CHEBI:57805"/>
        <dbReference type="EC" id="2.3.1.35"/>
    </reaction>
</comment>
<dbReference type="Gene3D" id="3.10.20.340">
    <property type="entry name" value="ArgJ beta chain, C-terminal domain"/>
    <property type="match status" value="1"/>
</dbReference>
<dbReference type="HOGENOM" id="CLU_027172_1_0_6"/>
<reference evidence="10 11" key="1">
    <citation type="journal article" date="2006" name="Nat. Biotechnol.">
        <title>Genome sequence of the ubiquitous hydrocarbon-degrading marine bacterium Alcanivorax borkumensis.</title>
        <authorList>
            <person name="Schneiker S."/>
            <person name="Martins dos Santos V.A.P."/>
            <person name="Bartels D."/>
            <person name="Bekel T."/>
            <person name="Brecht M."/>
            <person name="Buhrmester J."/>
            <person name="Chernikova T.N."/>
            <person name="Denaro R."/>
            <person name="Ferrer M."/>
            <person name="Gertler C."/>
            <person name="Goesmann A."/>
            <person name="Golyshina O.V."/>
            <person name="Kaminski F."/>
            <person name="Khachane A.N."/>
            <person name="Lang S."/>
            <person name="Linke B."/>
            <person name="McHardy A.C."/>
            <person name="Meyer F."/>
            <person name="Nechitaylo T."/>
            <person name="Puehler A."/>
            <person name="Regenhardt D."/>
            <person name="Rupp O."/>
            <person name="Sabirova J.S."/>
            <person name="Selbitschka W."/>
            <person name="Yakimov M.M."/>
            <person name="Timmis K.N."/>
            <person name="Vorhoelter F.-J."/>
            <person name="Weidner S."/>
            <person name="Kaiser O."/>
            <person name="Golyshin P.N."/>
        </authorList>
    </citation>
    <scope>NUCLEOTIDE SEQUENCE [LARGE SCALE GENOMIC DNA]</scope>
    <source>
        <strain evidence="11">ATCC 700651 / DSM 11573 / NCIMB 13689 / SK2</strain>
    </source>
</reference>
<dbReference type="PANTHER" id="PTHR23100:SF0">
    <property type="entry name" value="ARGININE BIOSYNTHESIS BIFUNCTIONAL PROTEIN ARGJ, MITOCHONDRIAL"/>
    <property type="match status" value="1"/>
</dbReference>
<dbReference type="AlphaFoldDB" id="Q0VRZ2"/>
<keyword evidence="7 9" id="KW-0012">Acyltransferase</keyword>
<feature type="binding site" evidence="9">
    <location>
        <position position="278"/>
    </location>
    <ligand>
        <name>substrate</name>
    </ligand>
</feature>
<dbReference type="KEGG" id="abo:ABO_0608"/>
<dbReference type="GO" id="GO:0006526">
    <property type="term" value="P:L-arginine biosynthetic process"/>
    <property type="evidence" value="ECO:0007669"/>
    <property type="project" value="UniProtKB-UniRule"/>
</dbReference>
<evidence type="ECO:0000256" key="6">
    <source>
        <dbReference type="ARBA" id="ARBA00022813"/>
    </source>
</evidence>
<dbReference type="STRING" id="393595.ABO_0608"/>
<dbReference type="NCBIfam" id="NF003802">
    <property type="entry name" value="PRK05388.1"/>
    <property type="match status" value="1"/>
</dbReference>
<keyword evidence="5 9" id="KW-0808">Transferase</keyword>
<feature type="binding site" evidence="9">
    <location>
        <position position="407"/>
    </location>
    <ligand>
        <name>substrate</name>
    </ligand>
</feature>
<dbReference type="InterPro" id="IPR016117">
    <property type="entry name" value="ArgJ-like_dom_sf"/>
</dbReference>
<evidence type="ECO:0000256" key="7">
    <source>
        <dbReference type="ARBA" id="ARBA00023315"/>
    </source>
</evidence>
<protein>
    <recommendedName>
        <fullName evidence="9">Arginine biosynthesis bifunctional protein ArgJ</fullName>
    </recommendedName>
    <domain>
        <recommendedName>
            <fullName evidence="9">Glutamate N-acetyltransferase</fullName>
            <ecNumber evidence="9">2.3.1.35</ecNumber>
        </recommendedName>
        <alternativeName>
            <fullName evidence="9">Ornithine acetyltransferase</fullName>
            <shortName evidence="9">OATase</shortName>
        </alternativeName>
        <alternativeName>
            <fullName evidence="9">Ornithine transacetylase</fullName>
        </alternativeName>
    </domain>
    <domain>
        <recommendedName>
            <fullName evidence="9">Amino-acid acetyltransferase</fullName>
            <ecNumber evidence="9">2.3.1.1</ecNumber>
        </recommendedName>
        <alternativeName>
            <fullName evidence="9">N-acetylglutamate synthase</fullName>
            <shortName evidence="9">AGSase</shortName>
        </alternativeName>
    </domain>
    <component>
        <recommendedName>
            <fullName evidence="9">Arginine biosynthesis bifunctional protein ArgJ alpha chain</fullName>
        </recommendedName>
    </component>
    <component>
        <recommendedName>
            <fullName evidence="9">Arginine biosynthesis bifunctional protein ArgJ beta chain</fullName>
        </recommendedName>
    </component>
</protein>
<accession>Q0VRZ2</accession>
<dbReference type="InterPro" id="IPR042195">
    <property type="entry name" value="ArgJ_beta_C"/>
</dbReference>
<comment type="subcellular location">
    <subcellularLocation>
        <location evidence="9">Cytoplasm</location>
    </subcellularLocation>
</comment>
<dbReference type="FunFam" id="3.60.70.12:FF:000001">
    <property type="entry name" value="Arginine biosynthesis bifunctional protein ArgJ, chloroplastic"/>
    <property type="match status" value="1"/>
</dbReference>
<dbReference type="EMBL" id="AM286690">
    <property type="protein sequence ID" value="CAL16056.1"/>
    <property type="molecule type" value="Genomic_DNA"/>
</dbReference>
<comment type="pathway">
    <text evidence="9">Amino-acid biosynthesis; L-arginine biosynthesis; N(2)-acetyl-L-ornithine from L-glutamate: step 1/4.</text>
</comment>
<feature type="binding site" evidence="9">
    <location>
        <position position="155"/>
    </location>
    <ligand>
        <name>substrate</name>
    </ligand>
</feature>
<dbReference type="GO" id="GO:0004358">
    <property type="term" value="F:L-glutamate N-acetyltransferase activity, acting on acetyl-L-ornithine as donor"/>
    <property type="evidence" value="ECO:0007669"/>
    <property type="project" value="UniProtKB-UniRule"/>
</dbReference>
<dbReference type="InterPro" id="IPR002813">
    <property type="entry name" value="Arg_biosynth_ArgJ"/>
</dbReference>
<feature type="binding site" evidence="9">
    <location>
        <position position="402"/>
    </location>
    <ligand>
        <name>substrate</name>
    </ligand>
</feature>
<gene>
    <name evidence="9 10" type="primary">argJ</name>
    <name evidence="10" type="ordered locus">ABO_0608</name>
</gene>
<evidence type="ECO:0000313" key="11">
    <source>
        <dbReference type="Proteomes" id="UP000008871"/>
    </source>
</evidence>
<feature type="chain" id="PRO_5023402435" description="Arginine biosynthesis bifunctional protein ArgJ beta chain" evidence="9">
    <location>
        <begin position="192"/>
        <end position="407"/>
    </location>
</feature>
<dbReference type="SUPFAM" id="SSF56266">
    <property type="entry name" value="DmpA/ArgJ-like"/>
    <property type="match status" value="1"/>
</dbReference>
<evidence type="ECO:0000256" key="5">
    <source>
        <dbReference type="ARBA" id="ARBA00022679"/>
    </source>
</evidence>
<name>Q0VRZ2_ALCBS</name>
<comment type="function">
    <text evidence="9">Catalyzes two activities which are involved in the cyclic version of arginine biosynthesis: the synthesis of N-acetylglutamate from glutamate and acetyl-CoA as the acetyl donor, and of ornithine by transacetylation between N(2)-acetylornithine and glutamate.</text>
</comment>